<dbReference type="GO" id="GO:0004672">
    <property type="term" value="F:protein kinase activity"/>
    <property type="evidence" value="ECO:0007669"/>
    <property type="project" value="InterPro"/>
</dbReference>
<dbReference type="PANTHER" id="PTHR44329">
    <property type="entry name" value="SERINE/THREONINE-PROTEIN KINASE TNNI3K-RELATED"/>
    <property type="match status" value="1"/>
</dbReference>
<dbReference type="InterPro" id="IPR001245">
    <property type="entry name" value="Ser-Thr/Tyr_kinase_cat_dom"/>
</dbReference>
<dbReference type="Gene3D" id="1.10.510.10">
    <property type="entry name" value="Transferase(Phosphotransferase) domain 1"/>
    <property type="match status" value="1"/>
</dbReference>
<evidence type="ECO:0000256" key="1">
    <source>
        <dbReference type="ARBA" id="ARBA00022741"/>
    </source>
</evidence>
<feature type="non-terminal residue" evidence="4">
    <location>
        <position position="1"/>
    </location>
</feature>
<dbReference type="Proteomes" id="UP000789706">
    <property type="component" value="Unassembled WGS sequence"/>
</dbReference>
<organism evidence="4 5">
    <name type="scientific">Diversispora eburnea</name>
    <dbReference type="NCBI Taxonomy" id="1213867"/>
    <lineage>
        <taxon>Eukaryota</taxon>
        <taxon>Fungi</taxon>
        <taxon>Fungi incertae sedis</taxon>
        <taxon>Mucoromycota</taxon>
        <taxon>Glomeromycotina</taxon>
        <taxon>Glomeromycetes</taxon>
        <taxon>Diversisporales</taxon>
        <taxon>Diversisporaceae</taxon>
        <taxon>Diversispora</taxon>
    </lineage>
</organism>
<dbReference type="InterPro" id="IPR000719">
    <property type="entry name" value="Prot_kinase_dom"/>
</dbReference>
<evidence type="ECO:0000313" key="4">
    <source>
        <dbReference type="EMBL" id="CAG8638247.1"/>
    </source>
</evidence>
<keyword evidence="1" id="KW-0547">Nucleotide-binding</keyword>
<name>A0A9N9DFH1_9GLOM</name>
<keyword evidence="5" id="KW-1185">Reference proteome</keyword>
<gene>
    <name evidence="4" type="ORF">DEBURN_LOCUS11060</name>
</gene>
<dbReference type="EMBL" id="CAJVPK010004626">
    <property type="protein sequence ID" value="CAG8638247.1"/>
    <property type="molecule type" value="Genomic_DNA"/>
</dbReference>
<protein>
    <submittedName>
        <fullName evidence="4">5965_t:CDS:1</fullName>
    </submittedName>
</protein>
<comment type="caution">
    <text evidence="4">The sequence shown here is derived from an EMBL/GenBank/DDBJ whole genome shotgun (WGS) entry which is preliminary data.</text>
</comment>
<evidence type="ECO:0000313" key="5">
    <source>
        <dbReference type="Proteomes" id="UP000789706"/>
    </source>
</evidence>
<reference evidence="4" key="1">
    <citation type="submission" date="2021-06" db="EMBL/GenBank/DDBJ databases">
        <authorList>
            <person name="Kallberg Y."/>
            <person name="Tangrot J."/>
            <person name="Rosling A."/>
        </authorList>
    </citation>
    <scope>NUCLEOTIDE SEQUENCE</scope>
    <source>
        <strain evidence="4">AZ414A</strain>
    </source>
</reference>
<dbReference type="GO" id="GO:0097527">
    <property type="term" value="P:necroptotic signaling pathway"/>
    <property type="evidence" value="ECO:0007669"/>
    <property type="project" value="TreeGrafter"/>
</dbReference>
<evidence type="ECO:0000256" key="2">
    <source>
        <dbReference type="ARBA" id="ARBA00022840"/>
    </source>
</evidence>
<proteinExistence type="predicted"/>
<evidence type="ECO:0000259" key="3">
    <source>
        <dbReference type="PROSITE" id="PS50011"/>
    </source>
</evidence>
<dbReference type="PANTHER" id="PTHR44329:SF298">
    <property type="entry name" value="MIXED LINEAGE KINASE DOMAIN-LIKE PROTEIN"/>
    <property type="match status" value="1"/>
</dbReference>
<dbReference type="InterPro" id="IPR011009">
    <property type="entry name" value="Kinase-like_dom_sf"/>
</dbReference>
<feature type="domain" description="Protein kinase" evidence="3">
    <location>
        <begin position="1"/>
        <end position="253"/>
    </location>
</feature>
<accession>A0A9N9DFH1</accession>
<dbReference type="PROSITE" id="PS50011">
    <property type="entry name" value="PROTEIN_KINASE_DOM"/>
    <property type="match status" value="1"/>
</dbReference>
<sequence length="366" mass="42238">MSLPYKIARGGFGTVYCANSITLEKPVALKSLHKNDELFYEKFVKELANIMAVNNHDNIINYYGVSIDPLTETYYLVLQYAKDGNLRTYLQNNFESLDWEIKINMAKDITSGLRCIHEENIHSKNILVHERRLLITDLGLSQPLDTNSNSMPGGVIAYTDPQYLRDQMKYKRNKPSDIYSLAVIFWELSSGIPPFNNIPYFEIYRKVTSGEREKPINETPKDYIDTYTSAWENDPNKRPTIKNILDSLENIKLENIYDDSNDNQDIQLDILYDDSNDNQLEASMNEFSRDSMSINSLSATVSSPPPQSRKTKYRKCETEYSYHGPTSIINYHLCAHNIDVSNYSENQNQQSQDLEQKNLDILTVEE</sequence>
<keyword evidence="2" id="KW-0067">ATP-binding</keyword>
<dbReference type="InterPro" id="IPR051681">
    <property type="entry name" value="Ser/Thr_Kinases-Pseudokinases"/>
</dbReference>
<dbReference type="OrthoDB" id="10261027at2759"/>
<dbReference type="GO" id="GO:0005524">
    <property type="term" value="F:ATP binding"/>
    <property type="evidence" value="ECO:0007669"/>
    <property type="project" value="UniProtKB-KW"/>
</dbReference>
<dbReference type="Pfam" id="PF07714">
    <property type="entry name" value="PK_Tyr_Ser-Thr"/>
    <property type="match status" value="1"/>
</dbReference>
<dbReference type="SUPFAM" id="SSF56112">
    <property type="entry name" value="Protein kinase-like (PK-like)"/>
    <property type="match status" value="1"/>
</dbReference>
<dbReference type="AlphaFoldDB" id="A0A9N9DFH1"/>